<feature type="region of interest" description="Disordered" evidence="2">
    <location>
        <begin position="1"/>
        <end position="71"/>
    </location>
</feature>
<feature type="domain" description="Rap-GAP" evidence="3">
    <location>
        <begin position="1784"/>
        <end position="2003"/>
    </location>
</feature>
<dbReference type="PANTHER" id="PTHR10063">
    <property type="entry name" value="TUBERIN"/>
    <property type="match status" value="1"/>
</dbReference>
<organism evidence="4 5">
    <name type="scientific">Phakopsora pachyrhizi</name>
    <name type="common">Asian soybean rust disease fungus</name>
    <dbReference type="NCBI Taxonomy" id="170000"/>
    <lineage>
        <taxon>Eukaryota</taxon>
        <taxon>Fungi</taxon>
        <taxon>Dikarya</taxon>
        <taxon>Basidiomycota</taxon>
        <taxon>Pucciniomycotina</taxon>
        <taxon>Pucciniomycetes</taxon>
        <taxon>Pucciniales</taxon>
        <taxon>Phakopsoraceae</taxon>
        <taxon>Phakopsora</taxon>
    </lineage>
</organism>
<dbReference type="Pfam" id="PF02145">
    <property type="entry name" value="Rap_GAP"/>
    <property type="match status" value="1"/>
</dbReference>
<feature type="compositionally biased region" description="Polar residues" evidence="2">
    <location>
        <begin position="2027"/>
        <end position="2039"/>
    </location>
</feature>
<feature type="region of interest" description="Disordered" evidence="2">
    <location>
        <begin position="115"/>
        <end position="146"/>
    </location>
</feature>
<feature type="compositionally biased region" description="Basic and acidic residues" evidence="2">
    <location>
        <begin position="2130"/>
        <end position="2140"/>
    </location>
</feature>
<comment type="caution">
    <text evidence="4">The sequence shown here is derived from an EMBL/GenBank/DDBJ whole genome shotgun (WGS) entry which is preliminary data.</text>
</comment>
<dbReference type="Proteomes" id="UP001153365">
    <property type="component" value="Unassembled WGS sequence"/>
</dbReference>
<protein>
    <submittedName>
        <fullName evidence="4">Tuberous sclerosis 2</fullName>
    </submittedName>
</protein>
<dbReference type="GO" id="GO:0005634">
    <property type="term" value="C:nucleus"/>
    <property type="evidence" value="ECO:0007669"/>
    <property type="project" value="InterPro"/>
</dbReference>
<evidence type="ECO:0000256" key="1">
    <source>
        <dbReference type="ARBA" id="ARBA00022468"/>
    </source>
</evidence>
<feature type="compositionally biased region" description="Polar residues" evidence="2">
    <location>
        <begin position="1"/>
        <end position="37"/>
    </location>
</feature>
<feature type="compositionally biased region" description="Basic and acidic residues" evidence="2">
    <location>
        <begin position="1653"/>
        <end position="1679"/>
    </location>
</feature>
<gene>
    <name evidence="4" type="ORF">PPACK8108_LOCUS22537</name>
</gene>
<accession>A0AAV0BKB9</accession>
<feature type="region of interest" description="Disordered" evidence="2">
    <location>
        <begin position="2010"/>
        <end position="2045"/>
    </location>
</feature>
<dbReference type="Gene3D" id="3.40.50.11210">
    <property type="entry name" value="Rap/Ran-GAP"/>
    <property type="match status" value="1"/>
</dbReference>
<dbReference type="PANTHER" id="PTHR10063:SF0">
    <property type="entry name" value="TUBERIN"/>
    <property type="match status" value="1"/>
</dbReference>
<dbReference type="GO" id="GO:0033596">
    <property type="term" value="C:TSC1-TSC2 complex"/>
    <property type="evidence" value="ECO:0007669"/>
    <property type="project" value="TreeGrafter"/>
</dbReference>
<keyword evidence="5" id="KW-1185">Reference proteome</keyword>
<sequence>MFNNINANHSSSNRKNSSMLNNFGQRQHSPSISTTPRYSLPLSPPHHPQRWSSSYQSSDKDFLPTSSQVQPYPAPCLNTESINLIRSLSTQTDTQSKLWVLNSIDRLLTASSASETLPNQLSQAQQSRARQRSSTTSSGSSNNSPPSIFTHFSHDIHTAWELDPFLIWPSFSNSIKSLLQSDLVGSETLFIVQKIRLRILNACIRSYNHSSLEHDLLRSLSFIEALKNCLGTPVIINHLLSSEPDLILNSVVSLCQLTNSGKNLIGRCPALVDVLVELSSISNSSFQSKLNSSKCYSKNQFIRFDHPPLSPVLIQASSLLISITKFSSPQLNCSQVKKIINLFVNQIGSNTTSEAHLSIVLDYISTLIVFGYVPTHNLGSPAQTHDQHQLCSSNIDAEGESLLIDIVRFVAKIVGLEGLDGVVFDSKLLIDQHLSDNLKRVSSYQNIYSPIDSPDSSSTTDVTDSPPYLINRSQKFEHLDSTIIQKAKQCIKDLIRSPSHQAIKSLLKTLTLENSQIDQVSIVGALRCLRYAFDDYDLVCNQKRSSSSSVNDDRPSGIEVSLALLGLGLVLVKDALKSIIASPFQPSLETDLEIIMLLQERLKCSLRNSNKSRITHIKKEEQLDCAMDLMLVFLEFRIPIWLGDSRGEKSKALLIREQPMQKNNLSSLLPTLFGDTFNILFKHQTSRIHAEDDQCPMSFIHENVNIEKYFDLCLRFSKYMSDSLKNDLIFQIDSYDFCSPENVHWVTYLKALSQSLFKFEISTRNYFPEHNKCSPPRSSNLSLKSKPEPETCQIQLILLLKNIFEGLQDLNEWKDELLDGVILPTFVHILLSSYPTSHNDSTLVDLVLNFIRDILQIELLNDLLDDQEPRMYDQFLRLLMLTATMRTSAEFYLQDTLPTKIDSAPSHPTELSSTQAALSTTSIAPAAVLLKAPTTISTSLPTRAFSPTRAPSQADHPHKQRNPFHARRRELSYKAVVTLVKLFGDSLKVSTTYSNSKCARVFSELLLLIKTPCDLNNSNLKTLGSVASFSLSDLDHDLTRRKDDESELYQVDSRTKLVVLKLLLRLRADEDHRVQFVRDLEIDGLASIVGRVDELCDQKTNSQVLGPLEQGSASTPSKKTAVRSTNTTPSSRKPHGLRKPTADDQSNLKRSTAASAAKPLYSSTRSSHYSGEENMLWKLPEDLSEFDWPSKIETYSTHGLVTFDHVIGRDGDPSKKLGSSSATKLAPNCNHVHSPSSLTVLSISDYLAVIIGILRYETDWEIVSYVLCLLPAQLSNKHFACGPLASKQIHQLRRLLCNGIKSDSLLHQVRFSPGQRVKLTDAHAISYQTLSTLIAYKPLFDKSQADEMIIAFVKGLSRYKDTAKACIHALALSCHELQPSITKFLPEILRGLTKIVSSAFVSVHILELLGFLGQIPGLYANLTEDEYKMIFGIALQYITNHNQHQQAEELRPPYSQTPPKSSSAAISLQFNEGEVDEENSRIEEDIQAAFDQYVYLMAFYLIALWFVSLRLSDRKKYVTFITRKLIQACEGKQELDEMTEVCFDMLNRYTYSNAEPKPRKKHSKFNEIINSSLGKPVRTSSWILGNSILTIKCLSRPGWTEVCVRRPSGMVKMIWELENLSGDHSASEQDVLEMVIRHRNTLYSAASNNEGDDGGKGNKSVSEKDCDDRLGNEDIHDEILEGDGDSEFGKKSHQMEPDNLGHNLKESSKVKEVTLTSVMNQSAEITQTTGIDPNYTNLSVEPSFFALQLLPFGDVGHTNSSGGEPIRNRPIRVPENPPSLEKLVEMIDYLSVVDFHKIGVLYVGPGQTTEEEILKNREGSKDYIDFISSLGQLISLKGCENYNTGGLDCKEDLNGRFAYMWGDDITQICFHIATLMPSSREKMPREGGEDPILNKKALIGNDFVKIVFNNSGKDYQFDCIGSQFNYINIIIEPNTPINSSYNLKTGIQNEVKFFKISLQRKDGLPKIGPIENFKMISSQSLGGFIRSLAVHANTFAQVYLECVGTESRNPSIGVSTPTRQENEGRLHQSQAFSRTKSTTGGNGGGEVMRSKLEYVSNWRARLRAIRRLKDRILMERNRNLKEQKTDEGGAGSMSSIVGGSVEPSRLNDLSFESTSNYKVSSNNSNVNGIKSKESNSHEGSHNQQQQQQNYEISNEISGIDVEELSSIRDFSSWT</sequence>
<evidence type="ECO:0000259" key="3">
    <source>
        <dbReference type="PROSITE" id="PS50085"/>
    </source>
</evidence>
<dbReference type="InterPro" id="IPR000331">
    <property type="entry name" value="Rap/Ran_GAP_dom"/>
</dbReference>
<feature type="region of interest" description="Disordered" evidence="2">
    <location>
        <begin position="1645"/>
        <end position="1702"/>
    </location>
</feature>
<dbReference type="PROSITE" id="PS50085">
    <property type="entry name" value="RAPGAP"/>
    <property type="match status" value="1"/>
</dbReference>
<feature type="region of interest" description="Disordered" evidence="2">
    <location>
        <begin position="1103"/>
        <end position="1167"/>
    </location>
</feature>
<dbReference type="GO" id="GO:0032007">
    <property type="term" value="P:negative regulation of TOR signaling"/>
    <property type="evidence" value="ECO:0007669"/>
    <property type="project" value="TreeGrafter"/>
</dbReference>
<feature type="compositionally biased region" description="Low complexity" evidence="2">
    <location>
        <begin position="122"/>
        <end position="146"/>
    </location>
</feature>
<feature type="compositionally biased region" description="Polar residues" evidence="2">
    <location>
        <begin position="1111"/>
        <end position="1131"/>
    </location>
</feature>
<dbReference type="GO" id="GO:0005096">
    <property type="term" value="F:GTPase activator activity"/>
    <property type="evidence" value="ECO:0007669"/>
    <property type="project" value="UniProtKB-KW"/>
</dbReference>
<evidence type="ECO:0000313" key="4">
    <source>
        <dbReference type="EMBL" id="CAH7687709.1"/>
    </source>
</evidence>
<dbReference type="EMBL" id="CALTRL010005904">
    <property type="protein sequence ID" value="CAH7687709.1"/>
    <property type="molecule type" value="Genomic_DNA"/>
</dbReference>
<feature type="compositionally biased region" description="Basic and acidic residues" evidence="2">
    <location>
        <begin position="1687"/>
        <end position="1696"/>
    </location>
</feature>
<keyword evidence="1" id="KW-0343">GTPase activation</keyword>
<feature type="region of interest" description="Disordered" evidence="2">
    <location>
        <begin position="941"/>
        <end position="965"/>
    </location>
</feature>
<dbReference type="FunFam" id="3.40.50.11210:FF:000007">
    <property type="entry name" value="Tuberous sclerosis 2"/>
    <property type="match status" value="1"/>
</dbReference>
<reference evidence="4" key="1">
    <citation type="submission" date="2022-06" db="EMBL/GenBank/DDBJ databases">
        <authorList>
            <consortium name="SYNGENTA / RWTH Aachen University"/>
        </authorList>
    </citation>
    <scope>NUCLEOTIDE SEQUENCE</scope>
</reference>
<dbReference type="InterPro" id="IPR027107">
    <property type="entry name" value="Tuberin/Ral-act_asu"/>
</dbReference>
<feature type="region of interest" description="Disordered" evidence="2">
    <location>
        <begin position="2115"/>
        <end position="2149"/>
    </location>
</feature>
<feature type="region of interest" description="Disordered" evidence="2">
    <location>
        <begin position="2079"/>
        <end position="2102"/>
    </location>
</feature>
<dbReference type="GO" id="GO:0051056">
    <property type="term" value="P:regulation of small GTPase mediated signal transduction"/>
    <property type="evidence" value="ECO:0007669"/>
    <property type="project" value="InterPro"/>
</dbReference>
<feature type="compositionally biased region" description="Low complexity" evidence="2">
    <location>
        <begin position="2115"/>
        <end position="2127"/>
    </location>
</feature>
<dbReference type="SUPFAM" id="SSF111347">
    <property type="entry name" value="Rap/Ran-GAP"/>
    <property type="match status" value="1"/>
</dbReference>
<evidence type="ECO:0000256" key="2">
    <source>
        <dbReference type="SAM" id="MobiDB-lite"/>
    </source>
</evidence>
<dbReference type="InterPro" id="IPR035974">
    <property type="entry name" value="Rap/Ran-GAP_sf"/>
</dbReference>
<evidence type="ECO:0000313" key="5">
    <source>
        <dbReference type="Proteomes" id="UP001153365"/>
    </source>
</evidence>
<feature type="compositionally biased region" description="Polar residues" evidence="2">
    <location>
        <begin position="2010"/>
        <end position="2019"/>
    </location>
</feature>
<name>A0AAV0BKB9_PHAPC</name>
<proteinExistence type="predicted"/>
<feature type="compositionally biased region" description="Polar residues" evidence="2">
    <location>
        <begin position="1143"/>
        <end position="1154"/>
    </location>
</feature>
<dbReference type="InterPro" id="IPR018515">
    <property type="entry name" value="Tuberin-type_domain"/>
</dbReference>
<dbReference type="Pfam" id="PF03542">
    <property type="entry name" value="Tuberin"/>
    <property type="match status" value="1"/>
</dbReference>